<sequence length="130" mass="14653">MSATRKKTIASRLASSYPDVQHALNAGTPSEKMDVATRIVLWAASEAGLDRANILIALSKRDPTLFDELCADMEEQQFKLFERGDETHLVFFNKARVYNASAWLAREVPHEAIYESLFATEKILVIADFF</sequence>
<proteinExistence type="predicted"/>
<organism evidence="1 2">
    <name type="scientific">Pseudomonas emilianonis</name>
    <dbReference type="NCBI Taxonomy" id="2915812"/>
    <lineage>
        <taxon>Bacteria</taxon>
        <taxon>Pseudomonadati</taxon>
        <taxon>Pseudomonadota</taxon>
        <taxon>Gammaproteobacteria</taxon>
        <taxon>Pseudomonadales</taxon>
        <taxon>Pseudomonadaceae</taxon>
        <taxon>Pseudomonas</taxon>
    </lineage>
</organism>
<evidence type="ECO:0000313" key="1">
    <source>
        <dbReference type="EMBL" id="MCK1786954.1"/>
    </source>
</evidence>
<dbReference type="Proteomes" id="UP001317085">
    <property type="component" value="Unassembled WGS sequence"/>
</dbReference>
<keyword evidence="2" id="KW-1185">Reference proteome</keyword>
<accession>A0ABT0EN92</accession>
<dbReference type="EMBL" id="JAKNRV010000276">
    <property type="protein sequence ID" value="MCK1786954.1"/>
    <property type="molecule type" value="Genomic_DNA"/>
</dbReference>
<reference evidence="1 2" key="1">
    <citation type="submission" date="2022-02" db="EMBL/GenBank/DDBJ databases">
        <title>Comparative genomics of the first Antarctic Pseudomonas spp. capable of biotransforming 2,4,6-Trinitrotoluene.</title>
        <authorList>
            <person name="Cabrera M.A."/>
            <person name="Marquez S.L."/>
            <person name="Perez-Donoso J.M."/>
        </authorList>
    </citation>
    <scope>NUCLEOTIDE SEQUENCE [LARGE SCALE GENOMIC DNA]</scope>
    <source>
        <strain evidence="1 2">TNT11</strain>
    </source>
</reference>
<name>A0ABT0EN92_9PSED</name>
<comment type="caution">
    <text evidence="1">The sequence shown here is derived from an EMBL/GenBank/DDBJ whole genome shotgun (WGS) entry which is preliminary data.</text>
</comment>
<protein>
    <submittedName>
        <fullName evidence="1">Uncharacterized protein</fullName>
    </submittedName>
</protein>
<dbReference type="RefSeq" id="WP_247405509.1">
    <property type="nucleotide sequence ID" value="NZ_JAKNRV010000276.1"/>
</dbReference>
<evidence type="ECO:0000313" key="2">
    <source>
        <dbReference type="Proteomes" id="UP001317085"/>
    </source>
</evidence>
<gene>
    <name evidence="1" type="ORF">L9Z73_22190</name>
</gene>